<dbReference type="Gene3D" id="1.10.510.10">
    <property type="entry name" value="Transferase(Phosphotransferase) domain 1"/>
    <property type="match status" value="1"/>
</dbReference>
<proteinExistence type="predicted"/>
<accession>A0A1G6JEL6</accession>
<dbReference type="PROSITE" id="PS50011">
    <property type="entry name" value="PROTEIN_KINASE_DOM"/>
    <property type="match status" value="1"/>
</dbReference>
<dbReference type="SUPFAM" id="SSF56112">
    <property type="entry name" value="Protein kinase-like (PK-like)"/>
    <property type="match status" value="1"/>
</dbReference>
<evidence type="ECO:0000313" key="2">
    <source>
        <dbReference type="EMBL" id="SDC17161.1"/>
    </source>
</evidence>
<dbReference type="GO" id="GO:0005524">
    <property type="term" value="F:ATP binding"/>
    <property type="evidence" value="ECO:0007669"/>
    <property type="project" value="InterPro"/>
</dbReference>
<dbReference type="GO" id="GO:0004672">
    <property type="term" value="F:protein kinase activity"/>
    <property type="evidence" value="ECO:0007669"/>
    <property type="project" value="InterPro"/>
</dbReference>
<evidence type="ECO:0000259" key="1">
    <source>
        <dbReference type="PROSITE" id="PS50011"/>
    </source>
</evidence>
<organism evidence="2 3">
    <name type="scientific">Halanaerobium congolense</name>
    <dbReference type="NCBI Taxonomy" id="54121"/>
    <lineage>
        <taxon>Bacteria</taxon>
        <taxon>Bacillati</taxon>
        <taxon>Bacillota</taxon>
        <taxon>Clostridia</taxon>
        <taxon>Halanaerobiales</taxon>
        <taxon>Halanaerobiaceae</taxon>
        <taxon>Halanaerobium</taxon>
    </lineage>
</organism>
<evidence type="ECO:0000313" key="3">
    <source>
        <dbReference type="Proteomes" id="UP000324896"/>
    </source>
</evidence>
<keyword evidence="2" id="KW-0808">Transferase</keyword>
<feature type="domain" description="Protein kinase" evidence="1">
    <location>
        <begin position="33"/>
        <end position="272"/>
    </location>
</feature>
<dbReference type="Proteomes" id="UP000324896">
    <property type="component" value="Unassembled WGS sequence"/>
</dbReference>
<name>A0A1G6JEL6_9FIRM</name>
<dbReference type="AlphaFoldDB" id="A0A1G6JEL6"/>
<reference evidence="2 3" key="1">
    <citation type="submission" date="2016-10" db="EMBL/GenBank/DDBJ databases">
        <authorList>
            <person name="Varghese N."/>
            <person name="Submissions S."/>
        </authorList>
    </citation>
    <scope>NUCLEOTIDE SEQUENCE [LARGE SCALE GENOMIC DNA]</scope>
    <source>
        <strain evidence="2 3">WG10</strain>
    </source>
</reference>
<dbReference type="RefSeq" id="WP_133505511.1">
    <property type="nucleotide sequence ID" value="NZ_FMYT01000003.1"/>
</dbReference>
<dbReference type="Pfam" id="PF06293">
    <property type="entry name" value="Kdo"/>
    <property type="match status" value="1"/>
</dbReference>
<gene>
    <name evidence="2" type="ORF">SAMN04488597_1035</name>
</gene>
<protein>
    <submittedName>
        <fullName evidence="2">tRNA A-37 threonylcarbamoyl transferase component Bud32</fullName>
    </submittedName>
</protein>
<dbReference type="InterPro" id="IPR011009">
    <property type="entry name" value="Kinase-like_dom_sf"/>
</dbReference>
<dbReference type="InterPro" id="IPR000719">
    <property type="entry name" value="Prot_kinase_dom"/>
</dbReference>
<dbReference type="EMBL" id="FMYT01000003">
    <property type="protein sequence ID" value="SDC17161.1"/>
    <property type="molecule type" value="Genomic_DNA"/>
</dbReference>
<sequence>MNLKNTSFISYQKDGINIVIRSDISERWLDNFINQFINMNSLDQAEVLYDKRNTITKIDDQILGKEIAVKEFHLEKTYDQLRFRLLPSKAERSLKIARALKEAGLKTPGPLAVIEKRGKTNELIFSYYLTDYVDYDFNMLDIAKDFEHPERYKIKELMPQLGKEVKRMHQANIVHNDLHAGNILVKNFETKPKLYYIDLNRGRIKDELAEKDKINDLKRLKFTDQEKKIFFKNYAPGNWKYYYQKVSEARQKRRKFVETKNKIREFFGIQKG</sequence>